<dbReference type="Proteomes" id="UP000248066">
    <property type="component" value="Unassembled WGS sequence"/>
</dbReference>
<comment type="caution">
    <text evidence="1">The sequence shown here is derived from an EMBL/GenBank/DDBJ whole genome shotgun (WGS) entry which is preliminary data.</text>
</comment>
<dbReference type="PANTHER" id="PTHR31793:SF24">
    <property type="entry name" value="LONG-CHAIN ACYL-COA THIOESTERASE FADM"/>
    <property type="match status" value="1"/>
</dbReference>
<sequence length="152" mass="17403">MAVSDYIEDLEKWQSEFRHSYPVTVRFSETDAFGHLNNTVSFVYFEQGRINFFKEIGFGEEWFASGGEGIPVTADLHCDYRRQVFFDEQLDVQVKVAEIGNSSMDLHYLITNASGKVCMTGRGRMVQVSRKTGKPIKWSETALEKLNVSRSQ</sequence>
<dbReference type="InterPro" id="IPR029069">
    <property type="entry name" value="HotDog_dom_sf"/>
</dbReference>
<evidence type="ECO:0000313" key="2">
    <source>
        <dbReference type="Proteomes" id="UP000248066"/>
    </source>
</evidence>
<reference evidence="1 2" key="1">
    <citation type="submission" date="2017-10" db="EMBL/GenBank/DDBJ databases">
        <title>Bacillus sp. nov., a halophilic bacterium isolated from a Yangshapao Lake.</title>
        <authorList>
            <person name="Wang H."/>
        </authorList>
    </citation>
    <scope>NUCLEOTIDE SEQUENCE [LARGE SCALE GENOMIC DNA]</scope>
    <source>
        <strain evidence="1 2">YSP-3</strain>
    </source>
</reference>
<name>A0A2W0H814_9BACI</name>
<dbReference type="RefSeq" id="WP_110516236.1">
    <property type="nucleotide sequence ID" value="NZ_PDOF01000001.1"/>
</dbReference>
<keyword evidence="2" id="KW-1185">Reference proteome</keyword>
<dbReference type="AlphaFoldDB" id="A0A2W0H814"/>
<dbReference type="SUPFAM" id="SSF54637">
    <property type="entry name" value="Thioesterase/thiol ester dehydrase-isomerase"/>
    <property type="match status" value="1"/>
</dbReference>
<dbReference type="Gene3D" id="3.10.129.10">
    <property type="entry name" value="Hotdog Thioesterase"/>
    <property type="match status" value="1"/>
</dbReference>
<evidence type="ECO:0008006" key="3">
    <source>
        <dbReference type="Google" id="ProtNLM"/>
    </source>
</evidence>
<proteinExistence type="predicted"/>
<protein>
    <recommendedName>
        <fullName evidence="3">Acyl-CoA thioesterase</fullName>
    </recommendedName>
</protein>
<dbReference type="OrthoDB" id="9799036at2"/>
<dbReference type="CDD" id="cd00586">
    <property type="entry name" value="4HBT"/>
    <property type="match status" value="1"/>
</dbReference>
<dbReference type="GO" id="GO:0047617">
    <property type="term" value="F:fatty acyl-CoA hydrolase activity"/>
    <property type="evidence" value="ECO:0007669"/>
    <property type="project" value="TreeGrafter"/>
</dbReference>
<dbReference type="PANTHER" id="PTHR31793">
    <property type="entry name" value="4-HYDROXYBENZOYL-COA THIOESTERASE FAMILY MEMBER"/>
    <property type="match status" value="1"/>
</dbReference>
<accession>A0A2W0H814</accession>
<dbReference type="Pfam" id="PF13279">
    <property type="entry name" value="4HBT_2"/>
    <property type="match status" value="1"/>
</dbReference>
<dbReference type="InterPro" id="IPR050563">
    <property type="entry name" value="4-hydroxybenzoyl-CoA_TE"/>
</dbReference>
<dbReference type="EMBL" id="PDOF01000001">
    <property type="protein sequence ID" value="PYZ97297.1"/>
    <property type="molecule type" value="Genomic_DNA"/>
</dbReference>
<organism evidence="1 2">
    <name type="scientific">Alteribacter lacisalsi</name>
    <dbReference type="NCBI Taxonomy" id="2045244"/>
    <lineage>
        <taxon>Bacteria</taxon>
        <taxon>Bacillati</taxon>
        <taxon>Bacillota</taxon>
        <taxon>Bacilli</taxon>
        <taxon>Bacillales</taxon>
        <taxon>Bacillaceae</taxon>
        <taxon>Alteribacter</taxon>
    </lineage>
</organism>
<evidence type="ECO:0000313" key="1">
    <source>
        <dbReference type="EMBL" id="PYZ97297.1"/>
    </source>
</evidence>
<gene>
    <name evidence="1" type="ORF">CR205_01430</name>
</gene>